<dbReference type="AlphaFoldDB" id="A0A0A9WL86"/>
<dbReference type="Pfam" id="PF01395">
    <property type="entry name" value="PBP_GOBP"/>
    <property type="match status" value="1"/>
</dbReference>
<proteinExistence type="predicted"/>
<dbReference type="GO" id="GO:0005549">
    <property type="term" value="F:odorant binding"/>
    <property type="evidence" value="ECO:0007669"/>
    <property type="project" value="InterPro"/>
</dbReference>
<sequence length="115" mass="12957">MASIAITVLLGICLCYISVAQGEDTMKMVERVMRTCRDRYKIQTSDIETAIKNKKLPQDEKGRGFLMCIIKEVGFNQLKNMIRSGNRVKGDMAALIELPEFEKELDETSAHMAIA</sequence>
<name>A0A0A9WL86_LYGHE</name>
<gene>
    <name evidence="2" type="primary">mnmC_2</name>
    <name evidence="3" type="synonym">mnmC_3</name>
    <name evidence="3" type="ORF">CM83_15508</name>
    <name evidence="2" type="ORF">CM83_15509</name>
</gene>
<dbReference type="EMBL" id="GBHO01035428">
    <property type="protein sequence ID" value="JAG08176.1"/>
    <property type="molecule type" value="Transcribed_RNA"/>
</dbReference>
<evidence type="ECO:0000256" key="1">
    <source>
        <dbReference type="SAM" id="SignalP"/>
    </source>
</evidence>
<dbReference type="InterPro" id="IPR036728">
    <property type="entry name" value="PBP_GOBP_sf"/>
</dbReference>
<protein>
    <submittedName>
        <fullName evidence="2">tRNA 5-methylaminomethyl-2-thiouridine biosynthesis bifunctional protein MnmC</fullName>
    </submittedName>
</protein>
<dbReference type="SUPFAM" id="SSF47565">
    <property type="entry name" value="Insect pheromone/odorant-binding proteins"/>
    <property type="match status" value="1"/>
</dbReference>
<dbReference type="Gene3D" id="1.10.238.20">
    <property type="entry name" value="Pheromone/general odorant binding protein domain"/>
    <property type="match status" value="1"/>
</dbReference>
<dbReference type="EMBL" id="GBHO01035427">
    <property type="protein sequence ID" value="JAG08177.1"/>
    <property type="molecule type" value="Transcribed_RNA"/>
</dbReference>
<keyword evidence="1" id="KW-0732">Signal</keyword>
<organism evidence="2">
    <name type="scientific">Lygus hesperus</name>
    <name type="common">Western plant bug</name>
    <dbReference type="NCBI Taxonomy" id="30085"/>
    <lineage>
        <taxon>Eukaryota</taxon>
        <taxon>Metazoa</taxon>
        <taxon>Ecdysozoa</taxon>
        <taxon>Arthropoda</taxon>
        <taxon>Hexapoda</taxon>
        <taxon>Insecta</taxon>
        <taxon>Pterygota</taxon>
        <taxon>Neoptera</taxon>
        <taxon>Paraneoptera</taxon>
        <taxon>Hemiptera</taxon>
        <taxon>Heteroptera</taxon>
        <taxon>Panheteroptera</taxon>
        <taxon>Cimicomorpha</taxon>
        <taxon>Miridae</taxon>
        <taxon>Mirini</taxon>
        <taxon>Lygus</taxon>
    </lineage>
</organism>
<reference evidence="2" key="2">
    <citation type="submission" date="2014-07" db="EMBL/GenBank/DDBJ databases">
        <authorList>
            <person name="Hull J."/>
        </authorList>
    </citation>
    <scope>NUCLEOTIDE SEQUENCE</scope>
</reference>
<evidence type="ECO:0000313" key="2">
    <source>
        <dbReference type="EMBL" id="JAG08176.1"/>
    </source>
</evidence>
<accession>A0A0A9WL86</accession>
<feature type="signal peptide" evidence="1">
    <location>
        <begin position="1"/>
        <end position="22"/>
    </location>
</feature>
<dbReference type="InterPro" id="IPR006170">
    <property type="entry name" value="PBP/GOBP"/>
</dbReference>
<feature type="chain" id="PRO_5007389442" evidence="1">
    <location>
        <begin position="23"/>
        <end position="115"/>
    </location>
</feature>
<evidence type="ECO:0000313" key="3">
    <source>
        <dbReference type="EMBL" id="JAG08177.1"/>
    </source>
</evidence>
<reference evidence="2" key="1">
    <citation type="journal article" date="2014" name="PLoS ONE">
        <title>Transcriptome-Based Identification of ABC Transporters in the Western Tarnished Plant Bug Lygus hesperus.</title>
        <authorList>
            <person name="Hull J.J."/>
            <person name="Chaney K."/>
            <person name="Geib S.M."/>
            <person name="Fabrick J.A."/>
            <person name="Brent C.S."/>
            <person name="Walsh D."/>
            <person name="Lavine L.C."/>
        </authorList>
    </citation>
    <scope>NUCLEOTIDE SEQUENCE</scope>
</reference>